<organism evidence="4 5">
    <name type="scientific">Claviceps africana</name>
    <dbReference type="NCBI Taxonomy" id="83212"/>
    <lineage>
        <taxon>Eukaryota</taxon>
        <taxon>Fungi</taxon>
        <taxon>Dikarya</taxon>
        <taxon>Ascomycota</taxon>
        <taxon>Pezizomycotina</taxon>
        <taxon>Sordariomycetes</taxon>
        <taxon>Hypocreomycetidae</taxon>
        <taxon>Hypocreales</taxon>
        <taxon>Clavicipitaceae</taxon>
        <taxon>Claviceps</taxon>
    </lineage>
</organism>
<accession>A0A8K0J897</accession>
<name>A0A8K0J897_9HYPO</name>
<keyword evidence="3" id="KW-1133">Transmembrane helix</keyword>
<sequence length="374" mass="40984">MRSTLSHNFISINPVTTDAPRPETFIRDHSLSVMPVPVHSHNDYRRPRPLYSALAAGCMGVEADVWLSPDKTNLLVGHEASRLSETRTLQSLYLDLIKQILDELNPARASNTSSQDNAVPRGVYPSSPETSLMLFIDVKGNATDIWPLVDKQLQPLRERGYLSKLDHTTPASPSDPESQPVFQRGPITVVGTGNLGPSNVTGTGCDALSRYHDSFLDAPLGSLADASSFGTLPSCRAESLLGIPLAKYHTASASFPHHVGLVLSSVSDRQRGTIRASLRAAAAKNLTSRYWATPTWPVSRRDHIWQVMVEEGAGLLNADDIESATRLEWSRAYGAELVWMGVSSAYMFVASLLMAYLYHRSGRNRTRASMETVV</sequence>
<dbReference type="GO" id="GO:0008081">
    <property type="term" value="F:phosphoric diester hydrolase activity"/>
    <property type="evidence" value="ECO:0007669"/>
    <property type="project" value="InterPro"/>
</dbReference>
<evidence type="ECO:0000256" key="2">
    <source>
        <dbReference type="ARBA" id="ARBA00014286"/>
    </source>
</evidence>
<dbReference type="EMBL" id="SRPY01000199">
    <property type="protein sequence ID" value="KAG5927220.1"/>
    <property type="molecule type" value="Genomic_DNA"/>
</dbReference>
<dbReference type="SUPFAM" id="SSF51695">
    <property type="entry name" value="PLC-like phosphodiesterases"/>
    <property type="match status" value="1"/>
</dbReference>
<protein>
    <recommendedName>
        <fullName evidence="2">Altered inheritance of mitochondria protein 6</fullName>
    </recommendedName>
</protein>
<dbReference type="GO" id="GO:0006629">
    <property type="term" value="P:lipid metabolic process"/>
    <property type="evidence" value="ECO:0007669"/>
    <property type="project" value="InterPro"/>
</dbReference>
<keyword evidence="5" id="KW-1185">Reference proteome</keyword>
<dbReference type="AlphaFoldDB" id="A0A8K0J897"/>
<comment type="similarity">
    <text evidence="1">Belongs to the AIM6 family.</text>
</comment>
<comment type="caution">
    <text evidence="4">The sequence shown here is derived from an EMBL/GenBank/DDBJ whole genome shotgun (WGS) entry which is preliminary data.</text>
</comment>
<dbReference type="PANTHER" id="PTHR31571">
    <property type="entry name" value="ALTERED INHERITANCE OF MITOCHONDRIA PROTEIN 6"/>
    <property type="match status" value="1"/>
</dbReference>
<dbReference type="InterPro" id="IPR017946">
    <property type="entry name" value="PLC-like_Pdiesterase_TIM-brl"/>
</dbReference>
<evidence type="ECO:0000313" key="5">
    <source>
        <dbReference type="Proteomes" id="UP000811619"/>
    </source>
</evidence>
<dbReference type="PANTHER" id="PTHR31571:SF1">
    <property type="entry name" value="ALTERED INHERITANCE OF MITOCHONDRIA PROTEIN 6"/>
    <property type="match status" value="1"/>
</dbReference>
<dbReference type="OrthoDB" id="4153866at2759"/>
<evidence type="ECO:0000256" key="1">
    <source>
        <dbReference type="ARBA" id="ARBA00008858"/>
    </source>
</evidence>
<keyword evidence="3" id="KW-0472">Membrane</keyword>
<evidence type="ECO:0000256" key="3">
    <source>
        <dbReference type="SAM" id="Phobius"/>
    </source>
</evidence>
<gene>
    <name evidence="4" type="ORF">E4U42_002448</name>
</gene>
<feature type="transmembrane region" description="Helical" evidence="3">
    <location>
        <begin position="337"/>
        <end position="358"/>
    </location>
</feature>
<dbReference type="InterPro" id="IPR051236">
    <property type="entry name" value="HAT_RTT109-like"/>
</dbReference>
<reference evidence="4" key="1">
    <citation type="journal article" date="2020" name="bioRxiv">
        <title>Whole genome comparisons of ergot fungi reveals the divergence and evolution of species within the genus Claviceps are the result of varying mechanisms driving genome evolution and host range expansion.</title>
        <authorList>
            <person name="Wyka S.A."/>
            <person name="Mondo S.J."/>
            <person name="Liu M."/>
            <person name="Dettman J."/>
            <person name="Nalam V."/>
            <person name="Broders K.D."/>
        </authorList>
    </citation>
    <scope>NUCLEOTIDE SEQUENCE</scope>
    <source>
        <strain evidence="4">CCC 489</strain>
    </source>
</reference>
<keyword evidence="3" id="KW-0812">Transmembrane</keyword>
<evidence type="ECO:0000313" key="4">
    <source>
        <dbReference type="EMBL" id="KAG5927220.1"/>
    </source>
</evidence>
<proteinExistence type="inferred from homology"/>
<dbReference type="Proteomes" id="UP000811619">
    <property type="component" value="Unassembled WGS sequence"/>
</dbReference>